<dbReference type="RefSeq" id="WP_146483115.1">
    <property type="nucleotide sequence ID" value="NZ_CP042266.1"/>
</dbReference>
<keyword evidence="2" id="KW-0479">Metal-binding</keyword>
<dbReference type="Proteomes" id="UP000320580">
    <property type="component" value="Chromosome"/>
</dbReference>
<feature type="binding site" evidence="2">
    <location>
        <position position="135"/>
    </location>
    <ligand>
        <name>Zn(2+)</name>
        <dbReference type="ChEBI" id="CHEBI:29105"/>
        <label>2</label>
    </ligand>
</feature>
<evidence type="ECO:0000256" key="1">
    <source>
        <dbReference type="PIRSR" id="PIRSR015853-1"/>
    </source>
</evidence>
<gene>
    <name evidence="3" type="ORF">FQU76_28545</name>
</gene>
<protein>
    <submittedName>
        <fullName evidence="3">M55 family metallopeptidase</fullName>
    </submittedName>
</protein>
<dbReference type="InterPro" id="IPR036177">
    <property type="entry name" value="Peptidase_M55_sf"/>
</dbReference>
<evidence type="ECO:0000313" key="3">
    <source>
        <dbReference type="EMBL" id="QDY79832.1"/>
    </source>
</evidence>
<dbReference type="PIRSF" id="PIRSF015853">
    <property type="entry name" value="Pep_DppA"/>
    <property type="match status" value="1"/>
</dbReference>
<sequence length="280" mass="29778">MKILISADMEGATGVTWPADVLPGTPQWERCRSMFTSDVNAAALGFFDGGADEVLVNEAHWTQRNLLLEQLDERVQMLTGRHKALAMVEGVQHGDVDGIAFIGYHTGAGAEGVLAHTYLANSITEVRLNGDRASEGWLNAHVVAEYGVPVVLVTGDDLTCVDADGYAPEAAKVAVKDYVSRYAAICRTPARTAADIRAAAKEATALAVRRDPVAAGPFTVELEFDAEHLAGSATVVPGVEPTGPRGSRRVAYTSPTMYEAIRTFKAVTTVVSAATEEQYG</sequence>
<dbReference type="GO" id="GO:0046872">
    <property type="term" value="F:metal ion binding"/>
    <property type="evidence" value="ECO:0007669"/>
    <property type="project" value="UniProtKB-KW"/>
</dbReference>
<evidence type="ECO:0000313" key="4">
    <source>
        <dbReference type="Proteomes" id="UP000320580"/>
    </source>
</evidence>
<dbReference type="EMBL" id="CP042266">
    <property type="protein sequence ID" value="QDY79832.1"/>
    <property type="molecule type" value="Genomic_DNA"/>
</dbReference>
<feature type="active site" description="Nucleophile" evidence="1">
    <location>
        <position position="116"/>
    </location>
</feature>
<dbReference type="Gene3D" id="3.30.1360.130">
    <property type="entry name" value="Dipeptide transport protein"/>
    <property type="match status" value="1"/>
</dbReference>
<accession>A0A5B8IMK8</accession>
<name>A0A5B8IMK8_9ACTN</name>
<keyword evidence="2" id="KW-0862">Zinc</keyword>
<proteinExistence type="predicted"/>
<keyword evidence="4" id="KW-1185">Reference proteome</keyword>
<dbReference type="OrthoDB" id="9785420at2"/>
<dbReference type="Gene3D" id="3.40.50.10780">
    <property type="entry name" value="Dipeptide transport protein"/>
    <property type="match status" value="1"/>
</dbReference>
<dbReference type="KEGG" id="sqz:FQU76_28545"/>
<dbReference type="InterPro" id="IPR007035">
    <property type="entry name" value="Peptidase_M55"/>
</dbReference>
<dbReference type="AlphaFoldDB" id="A0A5B8IMK8"/>
<feature type="binding site" evidence="2">
    <location>
        <position position="8"/>
    </location>
    <ligand>
        <name>Zn(2+)</name>
        <dbReference type="ChEBI" id="CHEBI:29105"/>
        <label>2</label>
    </ligand>
</feature>
<dbReference type="InterPro" id="IPR027476">
    <property type="entry name" value="DppA_N"/>
</dbReference>
<dbReference type="CDD" id="cd08663">
    <property type="entry name" value="DAP_dppA_1"/>
    <property type="match status" value="1"/>
</dbReference>
<dbReference type="SUPFAM" id="SSF63992">
    <property type="entry name" value="Dipeptide transport protein"/>
    <property type="match status" value="1"/>
</dbReference>
<feature type="binding site" evidence="2">
    <location>
        <position position="105"/>
    </location>
    <ligand>
        <name>Zn(2+)</name>
        <dbReference type="ChEBI" id="CHEBI:29105"/>
        <label>2</label>
    </ligand>
</feature>
<organism evidence="3 4">
    <name type="scientific">Streptomyces qinzhouensis</name>
    <dbReference type="NCBI Taxonomy" id="2599401"/>
    <lineage>
        <taxon>Bacteria</taxon>
        <taxon>Bacillati</taxon>
        <taxon>Actinomycetota</taxon>
        <taxon>Actinomycetes</taxon>
        <taxon>Kitasatosporales</taxon>
        <taxon>Streptomycetaceae</taxon>
        <taxon>Streptomyces</taxon>
    </lineage>
</organism>
<feature type="binding site" evidence="2">
    <location>
        <position position="8"/>
    </location>
    <ligand>
        <name>Zn(2+)</name>
        <dbReference type="ChEBI" id="CHEBI:29105"/>
        <label>1</label>
    </ligand>
</feature>
<feature type="binding site" evidence="2">
    <location>
        <position position="10"/>
    </location>
    <ligand>
        <name>Zn(2+)</name>
        <dbReference type="ChEBI" id="CHEBI:29105"/>
        <label>1</label>
    </ligand>
</feature>
<dbReference type="Pfam" id="PF04951">
    <property type="entry name" value="Peptidase_M55"/>
    <property type="match status" value="1"/>
</dbReference>
<reference evidence="3 4" key="1">
    <citation type="submission" date="2019-07" db="EMBL/GenBank/DDBJ databases">
        <authorList>
            <person name="Zhu P."/>
        </authorList>
    </citation>
    <scope>NUCLEOTIDE SEQUENCE [LARGE SCALE GENOMIC DNA]</scope>
    <source>
        <strain evidence="3 4">SSL-25</strain>
    </source>
</reference>
<feature type="binding site" evidence="2">
    <location>
        <position position="60"/>
    </location>
    <ligand>
        <name>Zn(2+)</name>
        <dbReference type="ChEBI" id="CHEBI:29105"/>
        <label>2</label>
    </ligand>
</feature>
<evidence type="ECO:0000256" key="2">
    <source>
        <dbReference type="PIRSR" id="PIRSR015853-2"/>
    </source>
</evidence>